<evidence type="ECO:0000256" key="9">
    <source>
        <dbReference type="ARBA" id="ARBA00022842"/>
    </source>
</evidence>
<dbReference type="GO" id="GO:0160016">
    <property type="term" value="F:CCACCA tRNA nucleotidyltransferase activity"/>
    <property type="evidence" value="ECO:0007669"/>
    <property type="project" value="RHEA"/>
</dbReference>
<evidence type="ECO:0000313" key="15">
    <source>
        <dbReference type="Proteomes" id="UP000304912"/>
    </source>
</evidence>
<feature type="domain" description="Poly A polymerase head" evidence="12">
    <location>
        <begin position="3"/>
        <end position="122"/>
    </location>
</feature>
<keyword evidence="8 11" id="KW-0067">ATP-binding</keyword>
<keyword evidence="5 11" id="KW-0479">Metal-binding</keyword>
<dbReference type="InterPro" id="IPR032828">
    <property type="entry name" value="PolyA_RNA-bd"/>
</dbReference>
<dbReference type="GO" id="GO:0042245">
    <property type="term" value="P:RNA repair"/>
    <property type="evidence" value="ECO:0007669"/>
    <property type="project" value="UniProtKB-KW"/>
</dbReference>
<evidence type="ECO:0000256" key="1">
    <source>
        <dbReference type="ARBA" id="ARBA00001946"/>
    </source>
</evidence>
<evidence type="ECO:0000256" key="5">
    <source>
        <dbReference type="ARBA" id="ARBA00022723"/>
    </source>
</evidence>
<dbReference type="AlphaFoldDB" id="A0A5B7YGH4"/>
<evidence type="ECO:0000256" key="7">
    <source>
        <dbReference type="ARBA" id="ARBA00022800"/>
    </source>
</evidence>
<feature type="binding site" evidence="11">
    <location>
        <position position="21"/>
    </location>
    <ligand>
        <name>Mg(2+)</name>
        <dbReference type="ChEBI" id="CHEBI:18420"/>
    </ligand>
</feature>
<comment type="similarity">
    <text evidence="11">Belongs to the tRNA nucleotidyltransferase/poly(A) polymerase family. Bacterial CCA-adding enzyme type 2 subfamily.</text>
</comment>
<dbReference type="GO" id="GO:0005524">
    <property type="term" value="F:ATP binding"/>
    <property type="evidence" value="ECO:0007669"/>
    <property type="project" value="UniProtKB-UniRule"/>
</dbReference>
<feature type="binding site" evidence="11">
    <location>
        <position position="11"/>
    </location>
    <ligand>
        <name>CTP</name>
        <dbReference type="ChEBI" id="CHEBI:37563"/>
    </ligand>
</feature>
<dbReference type="OrthoDB" id="9805698at2"/>
<dbReference type="Pfam" id="PF01743">
    <property type="entry name" value="PolyA_pol"/>
    <property type="match status" value="1"/>
</dbReference>
<protein>
    <recommendedName>
        <fullName evidence="11">CCA-adding enzyme</fullName>
        <ecNumber evidence="11">2.7.7.72</ecNumber>
    </recommendedName>
    <alternativeName>
        <fullName evidence="11">CCA tRNA nucleotidyltransferase</fullName>
    </alternativeName>
    <alternativeName>
        <fullName evidence="11">tRNA CCA-pyrophosphorylase</fullName>
    </alternativeName>
    <alternativeName>
        <fullName evidence="11">tRNA adenylyl-/cytidylyl- transferase</fullName>
    </alternativeName>
    <alternativeName>
        <fullName evidence="11">tRNA nucleotidyltransferase</fullName>
    </alternativeName>
    <alternativeName>
        <fullName evidence="11">tRNA-NT</fullName>
    </alternativeName>
</protein>
<dbReference type="InterPro" id="IPR002646">
    <property type="entry name" value="PolA_pol_head_dom"/>
</dbReference>
<dbReference type="InterPro" id="IPR043519">
    <property type="entry name" value="NT_sf"/>
</dbReference>
<keyword evidence="3 11" id="KW-0819">tRNA processing</keyword>
<keyword evidence="6 11" id="KW-0547">Nucleotide-binding</keyword>
<dbReference type="HAMAP" id="MF_01262">
    <property type="entry name" value="CCA_bact_type2"/>
    <property type="match status" value="1"/>
</dbReference>
<dbReference type="RefSeq" id="WP_139757132.1">
    <property type="nucleotide sequence ID" value="NZ_CP039852.1"/>
</dbReference>
<feature type="binding site" evidence="11">
    <location>
        <position position="8"/>
    </location>
    <ligand>
        <name>ATP</name>
        <dbReference type="ChEBI" id="CHEBI:30616"/>
    </ligand>
</feature>
<reference evidence="14 15" key="1">
    <citation type="submission" date="2019-04" db="EMBL/GenBank/DDBJ databases">
        <title>Salinimonas iocasae sp. nov., a halophilic bacterium isolated from the outer tube casing of tubeworms in Okinawa Trough.</title>
        <authorList>
            <person name="Zhang H."/>
            <person name="Wang H."/>
            <person name="Li C."/>
        </authorList>
    </citation>
    <scope>NUCLEOTIDE SEQUENCE [LARGE SCALE GENOMIC DNA]</scope>
    <source>
        <strain evidence="14 15">KX18D6</strain>
    </source>
</reference>
<keyword evidence="4 11" id="KW-0548">Nucleotidyltransferase</keyword>
<comment type="miscellaneous">
    <text evidence="11">A single active site specifically recognizes both ATP and CTP and is responsible for their addition.</text>
</comment>
<dbReference type="PANTHER" id="PTHR47545:SF1">
    <property type="entry name" value="MULTIFUNCTIONAL CCA PROTEIN"/>
    <property type="match status" value="1"/>
</dbReference>
<evidence type="ECO:0000256" key="4">
    <source>
        <dbReference type="ARBA" id="ARBA00022695"/>
    </source>
</evidence>
<dbReference type="GO" id="GO:0004810">
    <property type="term" value="F:CCA tRNA nucleotidyltransferase activity"/>
    <property type="evidence" value="ECO:0007669"/>
    <property type="project" value="UniProtKB-UniRule"/>
</dbReference>
<dbReference type="EMBL" id="CP039852">
    <property type="protein sequence ID" value="QCZ94393.1"/>
    <property type="molecule type" value="Genomic_DNA"/>
</dbReference>
<evidence type="ECO:0000256" key="6">
    <source>
        <dbReference type="ARBA" id="ARBA00022741"/>
    </source>
</evidence>
<gene>
    <name evidence="11" type="primary">cca</name>
    <name evidence="14" type="ORF">FBQ74_13360</name>
</gene>
<comment type="catalytic activity">
    <reaction evidence="11">
        <text>a tRNA precursor + 2 CTP + ATP = a tRNA with a 3' CCA end + 3 diphosphate</text>
        <dbReference type="Rhea" id="RHEA:14433"/>
        <dbReference type="Rhea" id="RHEA-COMP:10465"/>
        <dbReference type="Rhea" id="RHEA-COMP:10468"/>
        <dbReference type="ChEBI" id="CHEBI:30616"/>
        <dbReference type="ChEBI" id="CHEBI:33019"/>
        <dbReference type="ChEBI" id="CHEBI:37563"/>
        <dbReference type="ChEBI" id="CHEBI:74896"/>
        <dbReference type="ChEBI" id="CHEBI:83071"/>
        <dbReference type="EC" id="2.7.7.72"/>
    </reaction>
</comment>
<evidence type="ECO:0000256" key="8">
    <source>
        <dbReference type="ARBA" id="ARBA00022840"/>
    </source>
</evidence>
<comment type="catalytic activity">
    <reaction evidence="11">
        <text>a tRNA with a 3' CCA end + 2 CTP + ATP = a tRNA with a 3' CCACCA end + 3 diphosphate</text>
        <dbReference type="Rhea" id="RHEA:76235"/>
        <dbReference type="Rhea" id="RHEA-COMP:10468"/>
        <dbReference type="Rhea" id="RHEA-COMP:18655"/>
        <dbReference type="ChEBI" id="CHEBI:30616"/>
        <dbReference type="ChEBI" id="CHEBI:33019"/>
        <dbReference type="ChEBI" id="CHEBI:37563"/>
        <dbReference type="ChEBI" id="CHEBI:83071"/>
        <dbReference type="ChEBI" id="CHEBI:195187"/>
    </reaction>
</comment>
<dbReference type="GO" id="GO:0000049">
    <property type="term" value="F:tRNA binding"/>
    <property type="evidence" value="ECO:0007669"/>
    <property type="project" value="UniProtKB-UniRule"/>
</dbReference>
<dbReference type="Gene3D" id="3.30.460.10">
    <property type="entry name" value="Beta Polymerase, domain 2"/>
    <property type="match status" value="1"/>
</dbReference>
<comment type="cofactor">
    <cofactor evidence="1 11">
        <name>Mg(2+)</name>
        <dbReference type="ChEBI" id="CHEBI:18420"/>
    </cofactor>
</comment>
<feature type="binding site" evidence="11">
    <location>
        <position position="8"/>
    </location>
    <ligand>
        <name>CTP</name>
        <dbReference type="ChEBI" id="CHEBI:37563"/>
    </ligand>
</feature>
<feature type="binding site" evidence="11">
    <location>
        <position position="140"/>
    </location>
    <ligand>
        <name>ATP</name>
        <dbReference type="ChEBI" id="CHEBI:30616"/>
    </ligand>
</feature>
<feature type="binding site" evidence="11">
    <location>
        <position position="23"/>
    </location>
    <ligand>
        <name>Mg(2+)</name>
        <dbReference type="ChEBI" id="CHEBI:18420"/>
    </ligand>
</feature>
<dbReference type="SUPFAM" id="SSF81301">
    <property type="entry name" value="Nucleotidyltransferase"/>
    <property type="match status" value="1"/>
</dbReference>
<dbReference type="GO" id="GO:0000287">
    <property type="term" value="F:magnesium ion binding"/>
    <property type="evidence" value="ECO:0007669"/>
    <property type="project" value="UniProtKB-UniRule"/>
</dbReference>
<dbReference type="PIRSF" id="PIRSF000813">
    <property type="entry name" value="CCA_bact"/>
    <property type="match status" value="1"/>
</dbReference>
<dbReference type="EC" id="2.7.7.72" evidence="11"/>
<accession>A0A5B7YGH4</accession>
<proteinExistence type="inferred from homology"/>
<evidence type="ECO:0000256" key="2">
    <source>
        <dbReference type="ARBA" id="ARBA00022679"/>
    </source>
</evidence>
<evidence type="ECO:0000259" key="13">
    <source>
        <dbReference type="Pfam" id="PF12627"/>
    </source>
</evidence>
<keyword evidence="7 11" id="KW-0692">RNA repair</keyword>
<feature type="domain" description="tRNA nucleotidyltransferase/poly(A) polymerase RNA and SrmB- binding" evidence="13">
    <location>
        <begin position="149"/>
        <end position="205"/>
    </location>
</feature>
<feature type="binding site" evidence="11">
    <location>
        <position position="91"/>
    </location>
    <ligand>
        <name>ATP</name>
        <dbReference type="ChEBI" id="CHEBI:30616"/>
    </ligand>
</feature>
<dbReference type="InterPro" id="IPR050124">
    <property type="entry name" value="tRNA_CCA-adding_enzyme"/>
</dbReference>
<evidence type="ECO:0000259" key="12">
    <source>
        <dbReference type="Pfam" id="PF01743"/>
    </source>
</evidence>
<comment type="function">
    <text evidence="11">Catalyzes the addition and repair of the essential 3'-terminal CCA sequence in tRNAs without using a nucleic acid template. Adds these three nucleotides in the order of C, C, and A to the tRNA nucleotide-73, using CTP and ATP as substrates and producing inorganic pyrophosphate. tRNA 3'-terminal CCA addition is required both for tRNA processing and repair. Also involved in tRNA surveillance by mediating tandem CCA addition to generate a CCACCA at the 3' terminus of unstable tRNAs. While stable tRNAs receive only 3'-terminal CCA, unstable tRNAs are marked with CCACCA and rapidly degraded.</text>
</comment>
<evidence type="ECO:0000256" key="11">
    <source>
        <dbReference type="HAMAP-Rule" id="MF_01262"/>
    </source>
</evidence>
<dbReference type="GO" id="GO:0001680">
    <property type="term" value="P:tRNA 3'-terminal CCA addition"/>
    <property type="evidence" value="ECO:0007669"/>
    <property type="project" value="UniProtKB-UniRule"/>
</dbReference>
<dbReference type="PANTHER" id="PTHR47545">
    <property type="entry name" value="MULTIFUNCTIONAL CCA PROTEIN"/>
    <property type="match status" value="1"/>
</dbReference>
<feature type="binding site" evidence="11">
    <location>
        <position position="140"/>
    </location>
    <ligand>
        <name>CTP</name>
        <dbReference type="ChEBI" id="CHEBI:37563"/>
    </ligand>
</feature>
<feature type="binding site" evidence="11">
    <location>
        <position position="91"/>
    </location>
    <ligand>
        <name>CTP</name>
        <dbReference type="ChEBI" id="CHEBI:37563"/>
    </ligand>
</feature>
<keyword evidence="10 11" id="KW-0694">RNA-binding</keyword>
<keyword evidence="9 11" id="KW-0460">Magnesium</keyword>
<dbReference type="Pfam" id="PF12627">
    <property type="entry name" value="PolyA_pol_RNAbd"/>
    <property type="match status" value="1"/>
</dbReference>
<evidence type="ECO:0000313" key="14">
    <source>
        <dbReference type="EMBL" id="QCZ94393.1"/>
    </source>
</evidence>
<dbReference type="Proteomes" id="UP000304912">
    <property type="component" value="Chromosome"/>
</dbReference>
<dbReference type="SUPFAM" id="SSF81891">
    <property type="entry name" value="Poly A polymerase C-terminal region-like"/>
    <property type="match status" value="1"/>
</dbReference>
<feature type="binding site" evidence="11">
    <location>
        <position position="11"/>
    </location>
    <ligand>
        <name>ATP</name>
        <dbReference type="ChEBI" id="CHEBI:30616"/>
    </ligand>
</feature>
<dbReference type="KEGG" id="salk:FBQ74_13360"/>
<keyword evidence="15" id="KW-1185">Reference proteome</keyword>
<sequence length="365" mass="41142">MKIYLVGGAVRDQMLNRPVTERDWVVTGARPSTLLNKGYTQVGKDFPVFLHPKTKEEYALARLERKSGQGYTGFVCDAGPTVTLEEDLLRRDLTINAMAQDENGQIIDPFDGQRDLAQKLLRHVSPAFSEDPLRVLRVARFAARYHYLGFTVAEETMTLMREMAQSDMLKELTAERVWQETRRALMEQDPAVFFTTLEQADALSDWFAPLTPFDKNFQSILSLSAERSIALPCRFGALMSYLTYAQVKALTTALKCPNDISALALLAADFADALIHTTDAEALLSVFNQCDVWRRPERFALLLRICELKALNDQIDWSSDTIQRPLDAAQNVDVQQIIAQGYKGPEIKTALNQARLKVVSEKLSF</sequence>
<keyword evidence="2 11" id="KW-0808">Transferase</keyword>
<name>A0A5B7YGH4_9ALTE</name>
<evidence type="ECO:0000256" key="10">
    <source>
        <dbReference type="ARBA" id="ARBA00022884"/>
    </source>
</evidence>
<dbReference type="Gene3D" id="1.10.3090.10">
    <property type="entry name" value="cca-adding enzyme, domain 2"/>
    <property type="match status" value="1"/>
</dbReference>
<evidence type="ECO:0000256" key="3">
    <source>
        <dbReference type="ARBA" id="ARBA00022694"/>
    </source>
</evidence>
<feature type="binding site" evidence="11">
    <location>
        <position position="137"/>
    </location>
    <ligand>
        <name>ATP</name>
        <dbReference type="ChEBI" id="CHEBI:30616"/>
    </ligand>
</feature>
<feature type="binding site" evidence="11">
    <location>
        <position position="137"/>
    </location>
    <ligand>
        <name>CTP</name>
        <dbReference type="ChEBI" id="CHEBI:37563"/>
    </ligand>
</feature>
<organism evidence="14 15">
    <name type="scientific">Salinimonas iocasae</name>
    <dbReference type="NCBI Taxonomy" id="2572577"/>
    <lineage>
        <taxon>Bacteria</taxon>
        <taxon>Pseudomonadati</taxon>
        <taxon>Pseudomonadota</taxon>
        <taxon>Gammaproteobacteria</taxon>
        <taxon>Alteromonadales</taxon>
        <taxon>Alteromonadaceae</taxon>
        <taxon>Alteromonas/Salinimonas group</taxon>
        <taxon>Salinimonas</taxon>
    </lineage>
</organism>
<dbReference type="InterPro" id="IPR012006">
    <property type="entry name" value="CCA_bact"/>
</dbReference>